<keyword evidence="3 5" id="KW-0717">Septation</keyword>
<comment type="subcellular location">
    <subcellularLocation>
        <location evidence="5 6">Cytoplasm</location>
    </subcellularLocation>
</comment>
<dbReference type="Pfam" id="PF07126">
    <property type="entry name" value="ZapC_C"/>
    <property type="match status" value="1"/>
</dbReference>
<comment type="similarity">
    <text evidence="5 6">Belongs to the ZapC family.</text>
</comment>
<comment type="subunit">
    <text evidence="5">Interacts directly with FtsZ.</text>
</comment>
<comment type="function">
    <text evidence="5 6">Contributes to the efficiency of the cell division process by stabilizing the polymeric form of the cell division protein FtsZ. Acts by promoting interactions between FtsZ protofilaments and suppressing the GTPase activity of FtsZ.</text>
</comment>
<accession>A0ABT0N8M7</accession>
<evidence type="ECO:0000313" key="9">
    <source>
        <dbReference type="EMBL" id="MCL2914182.1"/>
    </source>
</evidence>
<keyword evidence="10" id="KW-1185">Reference proteome</keyword>
<evidence type="ECO:0000256" key="1">
    <source>
        <dbReference type="ARBA" id="ARBA00022490"/>
    </source>
</evidence>
<dbReference type="HAMAP" id="MF_00906">
    <property type="entry name" value="ZapC"/>
    <property type="match status" value="1"/>
</dbReference>
<protein>
    <recommendedName>
        <fullName evidence="5 6">Cell division protein ZapC</fullName>
    </recommendedName>
</protein>
<keyword evidence="1 5" id="KW-0963">Cytoplasm</keyword>
<dbReference type="EMBL" id="JAKIKT010000003">
    <property type="protein sequence ID" value="MCL2914182.1"/>
    <property type="molecule type" value="Genomic_DNA"/>
</dbReference>
<dbReference type="InterPro" id="IPR048373">
    <property type="entry name" value="ZapC_N"/>
</dbReference>
<dbReference type="InterPro" id="IPR048372">
    <property type="entry name" value="ZapC_C"/>
</dbReference>
<gene>
    <name evidence="5" type="primary">zapC</name>
    <name evidence="9" type="ORF">L2725_10430</name>
</gene>
<dbReference type="InterPro" id="IPR009809">
    <property type="entry name" value="ZapC"/>
</dbReference>
<keyword evidence="4 5" id="KW-0131">Cell cycle</keyword>
<sequence>MLLMPQQDWQWSYNDAYNSLSVSLGAEMEFLTPYQKKLLIPDAMSPMEFSMEQAKFYIAMLECLQKHLSVPDAEIVQISLNATAAHFMLKPQMPKSWFFDACDECVYCDVGKLFELATTKKQRVLVLVVENGLQAAQVMLLSPECELSEVKSMVKFETIKVMHNRLQPIKVSRQVIAA</sequence>
<evidence type="ECO:0000256" key="2">
    <source>
        <dbReference type="ARBA" id="ARBA00022618"/>
    </source>
</evidence>
<reference evidence="9 10" key="1">
    <citation type="submission" date="2022-01" db="EMBL/GenBank/DDBJ databases">
        <title>Whole genome-based taxonomy of the Shewanellaceae.</title>
        <authorList>
            <person name="Martin-Rodriguez A.J."/>
        </authorList>
    </citation>
    <scope>NUCLEOTIDE SEQUENCE [LARGE SCALE GENOMIC DNA]</scope>
    <source>
        <strain evidence="9 10">DSM 21332</strain>
    </source>
</reference>
<evidence type="ECO:0000256" key="4">
    <source>
        <dbReference type="ARBA" id="ARBA00023306"/>
    </source>
</evidence>
<organism evidence="9 10">
    <name type="scientific">Shewanella corallii</name>
    <dbReference type="NCBI Taxonomy" id="560080"/>
    <lineage>
        <taxon>Bacteria</taxon>
        <taxon>Pseudomonadati</taxon>
        <taxon>Pseudomonadota</taxon>
        <taxon>Gammaproteobacteria</taxon>
        <taxon>Alteromonadales</taxon>
        <taxon>Shewanellaceae</taxon>
        <taxon>Shewanella</taxon>
    </lineage>
</organism>
<dbReference type="Pfam" id="PF21083">
    <property type="entry name" value="ZapC_N"/>
    <property type="match status" value="1"/>
</dbReference>
<keyword evidence="2 5" id="KW-0132">Cell division</keyword>
<evidence type="ECO:0000313" key="10">
    <source>
        <dbReference type="Proteomes" id="UP001202831"/>
    </source>
</evidence>
<proteinExistence type="inferred from homology"/>
<evidence type="ECO:0000256" key="5">
    <source>
        <dbReference type="HAMAP-Rule" id="MF_00906"/>
    </source>
</evidence>
<dbReference type="RefSeq" id="WP_115138422.1">
    <property type="nucleotide sequence ID" value="NZ_JAKIKT010000003.1"/>
</dbReference>
<evidence type="ECO:0000259" key="7">
    <source>
        <dbReference type="Pfam" id="PF07126"/>
    </source>
</evidence>
<feature type="domain" description="Cell-division protein ZapC C-terminal" evidence="7">
    <location>
        <begin position="91"/>
        <end position="171"/>
    </location>
</feature>
<evidence type="ECO:0000259" key="8">
    <source>
        <dbReference type="Pfam" id="PF21083"/>
    </source>
</evidence>
<comment type="caution">
    <text evidence="9">The sequence shown here is derived from an EMBL/GenBank/DDBJ whole genome shotgun (WGS) entry which is preliminary data.</text>
</comment>
<evidence type="ECO:0000256" key="6">
    <source>
        <dbReference type="PIRNR" id="PIRNR010252"/>
    </source>
</evidence>
<dbReference type="GO" id="GO:0051301">
    <property type="term" value="P:cell division"/>
    <property type="evidence" value="ECO:0007669"/>
    <property type="project" value="UniProtKB-KW"/>
</dbReference>
<dbReference type="PIRSF" id="PIRSF010252">
    <property type="entry name" value="ZapC"/>
    <property type="match status" value="1"/>
</dbReference>
<evidence type="ECO:0000256" key="3">
    <source>
        <dbReference type="ARBA" id="ARBA00023210"/>
    </source>
</evidence>
<feature type="domain" description="Cell-division protein ZapC N-terminal" evidence="8">
    <location>
        <begin position="3"/>
        <end position="90"/>
    </location>
</feature>
<name>A0ABT0N8M7_9GAMM</name>
<dbReference type="Proteomes" id="UP001202831">
    <property type="component" value="Unassembled WGS sequence"/>
</dbReference>